<dbReference type="EMBL" id="FWXB01000001">
    <property type="protein sequence ID" value="SMC10208.1"/>
    <property type="molecule type" value="Genomic_DNA"/>
</dbReference>
<gene>
    <name evidence="7" type="primary">yhfS</name>
    <name evidence="7" type="ORF">ROA7745_00010</name>
</gene>
<dbReference type="Proteomes" id="UP000193224">
    <property type="component" value="Unassembled WGS sequence"/>
</dbReference>
<evidence type="ECO:0000259" key="5">
    <source>
        <dbReference type="Pfam" id="PF00108"/>
    </source>
</evidence>
<keyword evidence="8" id="KW-1185">Reference proteome</keyword>
<dbReference type="InterPro" id="IPR002155">
    <property type="entry name" value="Thiolase"/>
</dbReference>
<feature type="domain" description="Thiolase C-terminal" evidence="6">
    <location>
        <begin position="258"/>
        <end position="367"/>
    </location>
</feature>
<comment type="similarity">
    <text evidence="1 4">Belongs to the thiolase-like superfamily. Thiolase family.</text>
</comment>
<name>A0A1X7BKM2_9RHOB</name>
<keyword evidence="2 4" id="KW-0808">Transferase</keyword>
<dbReference type="Pfam" id="PF02803">
    <property type="entry name" value="Thiolase_C"/>
    <property type="match status" value="1"/>
</dbReference>
<protein>
    <submittedName>
        <fullName evidence="7">Putative acetyl-CoA C-acetyltransferase YhfS</fullName>
        <ecNumber evidence="7">2.3.1.-</ecNumber>
    </submittedName>
</protein>
<feature type="domain" description="Thiolase N-terminal" evidence="5">
    <location>
        <begin position="6"/>
        <end position="240"/>
    </location>
</feature>
<evidence type="ECO:0000313" key="7">
    <source>
        <dbReference type="EMBL" id="SMC10208.1"/>
    </source>
</evidence>
<evidence type="ECO:0000256" key="3">
    <source>
        <dbReference type="ARBA" id="ARBA00023315"/>
    </source>
</evidence>
<dbReference type="PANTHER" id="PTHR18919">
    <property type="entry name" value="ACETYL-COA C-ACYLTRANSFERASE"/>
    <property type="match status" value="1"/>
</dbReference>
<evidence type="ECO:0000256" key="2">
    <source>
        <dbReference type="ARBA" id="ARBA00022679"/>
    </source>
</evidence>
<dbReference type="PANTHER" id="PTHR18919:SF107">
    <property type="entry name" value="ACETYL-COA ACETYLTRANSFERASE, CYTOSOLIC"/>
    <property type="match status" value="1"/>
</dbReference>
<evidence type="ECO:0000256" key="4">
    <source>
        <dbReference type="RuleBase" id="RU003557"/>
    </source>
</evidence>
<evidence type="ECO:0000313" key="8">
    <source>
        <dbReference type="Proteomes" id="UP000193224"/>
    </source>
</evidence>
<organism evidence="7 8">
    <name type="scientific">Roseovarius aestuarii</name>
    <dbReference type="NCBI Taxonomy" id="475083"/>
    <lineage>
        <taxon>Bacteria</taxon>
        <taxon>Pseudomonadati</taxon>
        <taxon>Pseudomonadota</taxon>
        <taxon>Alphaproteobacteria</taxon>
        <taxon>Rhodobacterales</taxon>
        <taxon>Roseobacteraceae</taxon>
        <taxon>Roseovarius</taxon>
    </lineage>
</organism>
<dbReference type="PROSITE" id="PS00737">
    <property type="entry name" value="THIOLASE_2"/>
    <property type="match status" value="1"/>
</dbReference>
<dbReference type="Pfam" id="PF00108">
    <property type="entry name" value="Thiolase_N"/>
    <property type="match status" value="1"/>
</dbReference>
<sequence length="370" mass="38208">MTRSFLISARRSPVAPRNGALAHLSIEDLARPVLLETLQDAGIAPEDVGELIVANSLGAGGNPARIIALHAGLPETVAGLSVDRQCAGGLDAILLADAMIRAGSHDIVVAGGVESYSRRPLRFRTFADGQAPLEYHQAQFTPWPDRDPDMADAANLLARKYGIGKSVQDAWAVLSHQKAMAAQATTGAAEIVSVADAYKDTFTRNLTQNHCDRARPVSGNITAANMAVAADGAAFVVLVSDTYMKATGIDGVEFIAGKTLGGDPELPGVAPVDAIRHILNISAIQADDLICAEIMEAFAVQAIVCQQGAGIPHEIVNQRGGALARGHPIGASGAILAVSLFHRLKESKGVGLAAIAAAGGLGTAMVARSG</sequence>
<dbReference type="Gene3D" id="3.40.47.10">
    <property type="match status" value="2"/>
</dbReference>
<dbReference type="NCBIfam" id="TIGR01930">
    <property type="entry name" value="AcCoA-C-Actrans"/>
    <property type="match status" value="1"/>
</dbReference>
<keyword evidence="3 4" id="KW-0012">Acyltransferase</keyword>
<proteinExistence type="inferred from homology"/>
<dbReference type="PIRSF" id="PIRSF000429">
    <property type="entry name" value="Ac-CoA_Ac_transf"/>
    <property type="match status" value="1"/>
</dbReference>
<dbReference type="SUPFAM" id="SSF53901">
    <property type="entry name" value="Thiolase-like"/>
    <property type="match status" value="2"/>
</dbReference>
<dbReference type="InterPro" id="IPR016039">
    <property type="entry name" value="Thiolase-like"/>
</dbReference>
<reference evidence="7 8" key="1">
    <citation type="submission" date="2017-03" db="EMBL/GenBank/DDBJ databases">
        <authorList>
            <person name="Afonso C.L."/>
            <person name="Miller P.J."/>
            <person name="Scott M.A."/>
            <person name="Spackman E."/>
            <person name="Goraichik I."/>
            <person name="Dimitrov K.M."/>
            <person name="Suarez D.L."/>
            <person name="Swayne D.E."/>
        </authorList>
    </citation>
    <scope>NUCLEOTIDE SEQUENCE [LARGE SCALE GENOMIC DNA]</scope>
    <source>
        <strain evidence="7 8">CECT 7745</strain>
    </source>
</reference>
<dbReference type="InterPro" id="IPR020613">
    <property type="entry name" value="Thiolase_CS"/>
</dbReference>
<dbReference type="InterPro" id="IPR020616">
    <property type="entry name" value="Thiolase_N"/>
</dbReference>
<evidence type="ECO:0000259" key="6">
    <source>
        <dbReference type="Pfam" id="PF02803"/>
    </source>
</evidence>
<dbReference type="CDD" id="cd00751">
    <property type="entry name" value="thiolase"/>
    <property type="match status" value="1"/>
</dbReference>
<dbReference type="EC" id="2.3.1.-" evidence="7"/>
<dbReference type="OrthoDB" id="7838428at2"/>
<dbReference type="AlphaFoldDB" id="A0A1X7BKM2"/>
<evidence type="ECO:0000256" key="1">
    <source>
        <dbReference type="ARBA" id="ARBA00010982"/>
    </source>
</evidence>
<dbReference type="RefSeq" id="WP_085798203.1">
    <property type="nucleotide sequence ID" value="NZ_FWXB01000001.1"/>
</dbReference>
<accession>A0A1X7BKM2</accession>
<dbReference type="InterPro" id="IPR020617">
    <property type="entry name" value="Thiolase_C"/>
</dbReference>
<dbReference type="GO" id="GO:0003988">
    <property type="term" value="F:acetyl-CoA C-acyltransferase activity"/>
    <property type="evidence" value="ECO:0007669"/>
    <property type="project" value="UniProtKB-ARBA"/>
</dbReference>